<dbReference type="InterPro" id="IPR003256">
    <property type="entry name" value="Ribosomal_uL24"/>
</dbReference>
<sequence>MRLSLLLAMAETFKPPPGYRYGMSRPGSLQDLARHPPWLRRKKVFVEPIPDGEWKVFKGDTVQVLKGKDAGKQGQVAHIVRPRNWVIVQGLNVHYRYIGRTATNPGVCTPSEAPLLVKDVSLVDPADKLPTEVQWRYTEEGKRVRVSLRTGRIIPQPFEEREDGVVPEQWIDGPKDTSAKDALEKTYVPSLKTFQEEIMELKGIVENRRFRKSYWY</sequence>
<comment type="similarity">
    <text evidence="2 9">Belongs to the universal ribosomal protein uL24 family.</text>
</comment>
<dbReference type="Pfam" id="PF17136">
    <property type="entry name" value="ribosomal_L24"/>
    <property type="match status" value="1"/>
</dbReference>
<dbReference type="CDD" id="cd06089">
    <property type="entry name" value="KOW_RPL26"/>
    <property type="match status" value="1"/>
</dbReference>
<dbReference type="InterPro" id="IPR005824">
    <property type="entry name" value="KOW"/>
</dbReference>
<dbReference type="GO" id="GO:0005739">
    <property type="term" value="C:mitochondrion"/>
    <property type="evidence" value="ECO:0007669"/>
    <property type="project" value="UniProtKB-SubCell"/>
</dbReference>
<keyword evidence="4 9" id="KW-0689">Ribosomal protein</keyword>
<proteinExistence type="inferred from homology"/>
<dbReference type="EMBL" id="JAPFRF010000019">
    <property type="protein sequence ID" value="KAJ7307602.1"/>
    <property type="molecule type" value="Genomic_DNA"/>
</dbReference>
<dbReference type="InterPro" id="IPR014722">
    <property type="entry name" value="Rib_uL2_dom2"/>
</dbReference>
<dbReference type="Proteomes" id="UP001142489">
    <property type="component" value="Unassembled WGS sequence"/>
</dbReference>
<dbReference type="GO" id="GO:0003723">
    <property type="term" value="F:RNA binding"/>
    <property type="evidence" value="ECO:0007669"/>
    <property type="project" value="InterPro"/>
</dbReference>
<comment type="caution">
    <text evidence="11">The sequence shown here is derived from an EMBL/GenBank/DDBJ whole genome shotgun (WGS) entry which is preliminary data.</text>
</comment>
<keyword evidence="6 9" id="KW-0687">Ribonucleoprotein</keyword>
<evidence type="ECO:0000256" key="8">
    <source>
        <dbReference type="ARBA" id="ARBA00035357"/>
    </source>
</evidence>
<dbReference type="PANTHER" id="PTHR12903">
    <property type="entry name" value="MITOCHONDRIAL RIBOSOMAL PROTEIN L24"/>
    <property type="match status" value="1"/>
</dbReference>
<dbReference type="Gene3D" id="2.30.30.30">
    <property type="match status" value="1"/>
</dbReference>
<dbReference type="PROSITE" id="PS01108">
    <property type="entry name" value="RIBOSOMAL_L24"/>
    <property type="match status" value="1"/>
</dbReference>
<dbReference type="GO" id="GO:0006412">
    <property type="term" value="P:translation"/>
    <property type="evidence" value="ECO:0007669"/>
    <property type="project" value="InterPro"/>
</dbReference>
<dbReference type="InterPro" id="IPR057264">
    <property type="entry name" value="Ribosomal_uL24_C"/>
</dbReference>
<keyword evidence="12" id="KW-1185">Reference proteome</keyword>
<dbReference type="AlphaFoldDB" id="A0A9Q0XAA0"/>
<accession>A0A9Q0XAA0</accession>
<organism evidence="11 12">
    <name type="scientific">Phrynocephalus forsythii</name>
    <dbReference type="NCBI Taxonomy" id="171643"/>
    <lineage>
        <taxon>Eukaryota</taxon>
        <taxon>Metazoa</taxon>
        <taxon>Chordata</taxon>
        <taxon>Craniata</taxon>
        <taxon>Vertebrata</taxon>
        <taxon>Euteleostomi</taxon>
        <taxon>Lepidosauria</taxon>
        <taxon>Squamata</taxon>
        <taxon>Bifurcata</taxon>
        <taxon>Unidentata</taxon>
        <taxon>Episquamata</taxon>
        <taxon>Toxicofera</taxon>
        <taxon>Iguania</taxon>
        <taxon>Acrodonta</taxon>
        <taxon>Agamidae</taxon>
        <taxon>Agaminae</taxon>
        <taxon>Phrynocephalus</taxon>
    </lineage>
</organism>
<dbReference type="GO" id="GO:1990904">
    <property type="term" value="C:ribonucleoprotein complex"/>
    <property type="evidence" value="ECO:0007669"/>
    <property type="project" value="UniProtKB-KW"/>
</dbReference>
<dbReference type="FunFam" id="2.30.30.30:FF:000032">
    <property type="entry name" value="39S ribosomal protein L24, mitochondrial"/>
    <property type="match status" value="1"/>
</dbReference>
<evidence type="ECO:0000256" key="2">
    <source>
        <dbReference type="ARBA" id="ARBA00010618"/>
    </source>
</evidence>
<evidence type="ECO:0000259" key="10">
    <source>
        <dbReference type="SMART" id="SM00739"/>
    </source>
</evidence>
<name>A0A9Q0XAA0_9SAUR</name>
<dbReference type="Pfam" id="PF00467">
    <property type="entry name" value="KOW"/>
    <property type="match status" value="1"/>
</dbReference>
<evidence type="ECO:0000256" key="9">
    <source>
        <dbReference type="RuleBase" id="RU003477"/>
    </source>
</evidence>
<dbReference type="InterPro" id="IPR041988">
    <property type="entry name" value="Ribosomal_uL24_KOW"/>
</dbReference>
<keyword evidence="5" id="KW-0496">Mitochondrion</keyword>
<gene>
    <name evidence="11" type="ORF">JRQ81_009638</name>
</gene>
<dbReference type="GO" id="GO:0003735">
    <property type="term" value="F:structural constituent of ribosome"/>
    <property type="evidence" value="ECO:0007669"/>
    <property type="project" value="InterPro"/>
</dbReference>
<protein>
    <recommendedName>
        <fullName evidence="7">Large ribosomal subunit protein uL24m</fullName>
    </recommendedName>
    <alternativeName>
        <fullName evidence="8">39S ribosomal protein L24, mitochondrial</fullName>
    </alternativeName>
</protein>
<evidence type="ECO:0000256" key="1">
    <source>
        <dbReference type="ARBA" id="ARBA00004173"/>
    </source>
</evidence>
<evidence type="ECO:0000256" key="5">
    <source>
        <dbReference type="ARBA" id="ARBA00023128"/>
    </source>
</evidence>
<dbReference type="HAMAP" id="MF_01326_B">
    <property type="entry name" value="Ribosomal_uL24_B"/>
    <property type="match status" value="1"/>
</dbReference>
<dbReference type="GO" id="GO:0005840">
    <property type="term" value="C:ribosome"/>
    <property type="evidence" value="ECO:0007669"/>
    <property type="project" value="UniProtKB-KW"/>
</dbReference>
<evidence type="ECO:0000256" key="4">
    <source>
        <dbReference type="ARBA" id="ARBA00022980"/>
    </source>
</evidence>
<dbReference type="InterPro" id="IPR005825">
    <property type="entry name" value="Ribosomal_uL24_CS"/>
</dbReference>
<dbReference type="NCBIfam" id="TIGR01079">
    <property type="entry name" value="rplX_bact"/>
    <property type="match status" value="1"/>
</dbReference>
<dbReference type="SUPFAM" id="SSF50104">
    <property type="entry name" value="Translation proteins SH3-like domain"/>
    <property type="match status" value="1"/>
</dbReference>
<evidence type="ECO:0000256" key="6">
    <source>
        <dbReference type="ARBA" id="ARBA00023274"/>
    </source>
</evidence>
<dbReference type="SMART" id="SM00739">
    <property type="entry name" value="KOW"/>
    <property type="match status" value="1"/>
</dbReference>
<feature type="domain" description="KOW" evidence="10">
    <location>
        <begin position="55"/>
        <end position="82"/>
    </location>
</feature>
<keyword evidence="3" id="KW-0809">Transit peptide</keyword>
<reference evidence="11" key="1">
    <citation type="journal article" date="2023" name="DNA Res.">
        <title>Chromosome-level genome assembly of Phrynocephalus forsythii using third-generation DNA sequencing and Hi-C analysis.</title>
        <authorList>
            <person name="Qi Y."/>
            <person name="Zhao W."/>
            <person name="Zhao Y."/>
            <person name="Niu C."/>
            <person name="Cao S."/>
            <person name="Zhang Y."/>
        </authorList>
    </citation>
    <scope>NUCLEOTIDE SEQUENCE</scope>
    <source>
        <tissue evidence="11">Muscle</tissue>
    </source>
</reference>
<evidence type="ECO:0000256" key="3">
    <source>
        <dbReference type="ARBA" id="ARBA00022946"/>
    </source>
</evidence>
<evidence type="ECO:0000313" key="12">
    <source>
        <dbReference type="Proteomes" id="UP001142489"/>
    </source>
</evidence>
<evidence type="ECO:0000256" key="7">
    <source>
        <dbReference type="ARBA" id="ARBA00035283"/>
    </source>
</evidence>
<dbReference type="OrthoDB" id="359154at2759"/>
<comment type="subcellular location">
    <subcellularLocation>
        <location evidence="1">Mitochondrion</location>
    </subcellularLocation>
</comment>
<dbReference type="InterPro" id="IPR008991">
    <property type="entry name" value="Translation_prot_SH3-like_sf"/>
</dbReference>
<evidence type="ECO:0000313" key="11">
    <source>
        <dbReference type="EMBL" id="KAJ7307602.1"/>
    </source>
</evidence>